<dbReference type="Proteomes" id="UP001244295">
    <property type="component" value="Unassembled WGS sequence"/>
</dbReference>
<sequence>MLDTSELRLEEFNFASNMRKSISRKGRHVTDAFRTVCWFHALRIASGAKSTYQMDVLLEAPLTQSVEAPIDRKSAWRSYRKGRHTPSLQLVAKLEALHPGTEALLNHPVWRMLRLDRSVRDQIPNLLVQMPPSIYGLVRGGSGHLHQPTMRMDGWSESRLRRLQSHAGLNPLACLNSLACLVALLRLSVEAGAKFDAFVFSRALCRTLLMIGPWLYWHGIAQPLADYVENQLLPLATCRGWQHGFGEGGFLSATRRLDHHAVVVEGDLDMPPSNEEMADLRLDLLEDRYTVGLSELISTVPSATGSPDPMFRKMLSRKVIFPTLR</sequence>
<dbReference type="RefSeq" id="WP_307635853.1">
    <property type="nucleotide sequence ID" value="NZ_JAUSRR010000002.1"/>
</dbReference>
<evidence type="ECO:0000313" key="1">
    <source>
        <dbReference type="EMBL" id="MDP9921862.1"/>
    </source>
</evidence>
<proteinExistence type="predicted"/>
<comment type="caution">
    <text evidence="1">The sequence shown here is derived from an EMBL/GenBank/DDBJ whole genome shotgun (WGS) entry which is preliminary data.</text>
</comment>
<dbReference type="EMBL" id="JAUSRR010000002">
    <property type="protein sequence ID" value="MDP9921862.1"/>
    <property type="molecule type" value="Genomic_DNA"/>
</dbReference>
<evidence type="ECO:0000313" key="2">
    <source>
        <dbReference type="Proteomes" id="UP001244295"/>
    </source>
</evidence>
<protein>
    <submittedName>
        <fullName evidence="1">Uncharacterized protein</fullName>
    </submittedName>
</protein>
<gene>
    <name evidence="1" type="ORF">J2W25_000877</name>
</gene>
<accession>A0AAW8DR03</accession>
<name>A0AAW8DR03_9BURK</name>
<dbReference type="AlphaFoldDB" id="A0AAW8DR03"/>
<organism evidence="1 2">
    <name type="scientific">Variovorax boronicumulans</name>
    <dbReference type="NCBI Taxonomy" id="436515"/>
    <lineage>
        <taxon>Bacteria</taxon>
        <taxon>Pseudomonadati</taxon>
        <taxon>Pseudomonadota</taxon>
        <taxon>Betaproteobacteria</taxon>
        <taxon>Burkholderiales</taxon>
        <taxon>Comamonadaceae</taxon>
        <taxon>Variovorax</taxon>
    </lineage>
</organism>
<reference evidence="1" key="1">
    <citation type="submission" date="2023-07" db="EMBL/GenBank/DDBJ databases">
        <title>Sorghum-associated microbial communities from plants grown in Nebraska, USA.</title>
        <authorList>
            <person name="Schachtman D."/>
        </authorList>
    </citation>
    <scope>NUCLEOTIDE SEQUENCE</scope>
    <source>
        <strain evidence="1">DS2795</strain>
    </source>
</reference>